<keyword evidence="1" id="KW-1133">Transmembrane helix</keyword>
<evidence type="ECO:0000313" key="2">
    <source>
        <dbReference type="EMBL" id="KAB8215373.1"/>
    </source>
</evidence>
<dbReference type="EMBL" id="ML733504">
    <property type="protein sequence ID" value="KAB8215373.1"/>
    <property type="molecule type" value="Genomic_DNA"/>
</dbReference>
<keyword evidence="1" id="KW-0472">Membrane</keyword>
<feature type="transmembrane region" description="Helical" evidence="1">
    <location>
        <begin position="21"/>
        <end position="40"/>
    </location>
</feature>
<feature type="transmembrane region" description="Helical" evidence="1">
    <location>
        <begin position="149"/>
        <end position="171"/>
    </location>
</feature>
<organism evidence="2 3">
    <name type="scientific">Aspergillus novoparasiticus</name>
    <dbReference type="NCBI Taxonomy" id="986946"/>
    <lineage>
        <taxon>Eukaryota</taxon>
        <taxon>Fungi</taxon>
        <taxon>Dikarya</taxon>
        <taxon>Ascomycota</taxon>
        <taxon>Pezizomycotina</taxon>
        <taxon>Eurotiomycetes</taxon>
        <taxon>Eurotiomycetidae</taxon>
        <taxon>Eurotiales</taxon>
        <taxon>Aspergillaceae</taxon>
        <taxon>Aspergillus</taxon>
        <taxon>Aspergillus subgen. Circumdati</taxon>
    </lineage>
</organism>
<dbReference type="AlphaFoldDB" id="A0A5N6EEW4"/>
<gene>
    <name evidence="2" type="ORF">BDV33DRAFT_15255</name>
</gene>
<accession>A0A5N6EEW4</accession>
<feature type="transmembrane region" description="Helical" evidence="1">
    <location>
        <begin position="60"/>
        <end position="80"/>
    </location>
</feature>
<name>A0A5N6EEW4_9EURO</name>
<sequence length="195" mass="22187">MYARYVILHSCTLGTVRVRPLGNCCAYWSKLCGVLLRALFVRRRRHYVFVAADSGSFSSLFSVIFSCFLALFKANLIYCMKRLTLSEGKKQTLMHGCNRLQIDFSANFSAFPFSSLNPSSSMVIGTCLLFFFFLSLFPHILIVNVTCPFFPLFFLLYDSMGVASFPTLSFGCTIRFKFQQKGYTWKCTSQLSISD</sequence>
<feature type="transmembrane region" description="Helical" evidence="1">
    <location>
        <begin position="122"/>
        <end position="143"/>
    </location>
</feature>
<evidence type="ECO:0000313" key="3">
    <source>
        <dbReference type="Proteomes" id="UP000326799"/>
    </source>
</evidence>
<keyword evidence="1" id="KW-0812">Transmembrane</keyword>
<keyword evidence="3" id="KW-1185">Reference proteome</keyword>
<protein>
    <submittedName>
        <fullName evidence="2">Uncharacterized protein</fullName>
    </submittedName>
</protein>
<proteinExistence type="predicted"/>
<reference evidence="2 3" key="1">
    <citation type="submission" date="2019-04" db="EMBL/GenBank/DDBJ databases">
        <title>Fungal friends and foes A comparative genomics study of 23 Aspergillus species from section Flavi.</title>
        <authorList>
            <consortium name="DOE Joint Genome Institute"/>
            <person name="Kjaerbolling I."/>
            <person name="Vesth T.C."/>
            <person name="Frisvad J.C."/>
            <person name="Nybo J.L."/>
            <person name="Theobald S."/>
            <person name="Kildgaard S."/>
            <person name="Petersen T.I."/>
            <person name="Kuo A."/>
            <person name="Sato A."/>
            <person name="Lyhne E.K."/>
            <person name="Kogle M.E."/>
            <person name="Wiebenga A."/>
            <person name="Kun R.S."/>
            <person name="Lubbers R.J."/>
            <person name="Makela M.R."/>
            <person name="Barry K."/>
            <person name="Chovatia M."/>
            <person name="Clum A."/>
            <person name="Daum C."/>
            <person name="Haridas S."/>
            <person name="He G."/>
            <person name="LaButti K."/>
            <person name="Lipzen A."/>
            <person name="Mondo S."/>
            <person name="Pangilinan J."/>
            <person name="Riley R."/>
            <person name="Salamov A."/>
            <person name="Simmons B.A."/>
            <person name="Magnuson J.K."/>
            <person name="Henrissat B."/>
            <person name="Mortensen U.H."/>
            <person name="Larsen T.O."/>
            <person name="De vries R.P."/>
            <person name="Grigoriev I.V."/>
            <person name="Machida M."/>
            <person name="Baker S.E."/>
            <person name="Andersen M.R."/>
        </authorList>
    </citation>
    <scope>NUCLEOTIDE SEQUENCE [LARGE SCALE GENOMIC DNA]</scope>
    <source>
        <strain evidence="2 3">CBS 126849</strain>
    </source>
</reference>
<evidence type="ECO:0000256" key="1">
    <source>
        <dbReference type="SAM" id="Phobius"/>
    </source>
</evidence>
<dbReference type="Proteomes" id="UP000326799">
    <property type="component" value="Unassembled WGS sequence"/>
</dbReference>